<sequence>MSYKVSIIIPTYNRGKPLETTIKSFMLQSFNKENYEIIIVDNNSSDLTKRIVENLINANKNGVKIKYIFEPRQGVHFARNTASKIAEGEILYFTDDDMKADGGLLEEIIKVFDKEKDIGAVTGLILPIFEVNPPKWILENCYNSILSLTEPTREKKEIISYESMGVFSCHYAILKNVFVRAGGFNPENTAGLWIGNGELGLNIKIKKLKLKFVFLPKSIIYHIIPKERLIQKYINKRLANQGAVDSYTAYQAKKYNNFQLYVKILYYILRMPYCLLFLLINFITGNSKWRIRWAFIFYYIRRIKYDFKLIINSDWKKLVLKENWLD</sequence>
<comment type="caution">
    <text evidence="3">The sequence shown here is derived from an EMBL/GenBank/DDBJ whole genome shotgun (WGS) entry which is preliminary data.</text>
</comment>
<keyword evidence="1" id="KW-0472">Membrane</keyword>
<dbReference type="Pfam" id="PF00535">
    <property type="entry name" value="Glycos_transf_2"/>
    <property type="match status" value="1"/>
</dbReference>
<dbReference type="CDD" id="cd00761">
    <property type="entry name" value="Glyco_tranf_GTA_type"/>
    <property type="match status" value="1"/>
</dbReference>
<evidence type="ECO:0000313" key="3">
    <source>
        <dbReference type="EMBL" id="OGZ89297.1"/>
    </source>
</evidence>
<organism evidence="3 4">
    <name type="scientific">Candidatus Staskawiczbacteria bacterium RIFOXYD1_FULL_32_13</name>
    <dbReference type="NCBI Taxonomy" id="1802234"/>
    <lineage>
        <taxon>Bacteria</taxon>
        <taxon>Candidatus Staskawicziibacteriota</taxon>
    </lineage>
</organism>
<dbReference type="Proteomes" id="UP000178935">
    <property type="component" value="Unassembled WGS sequence"/>
</dbReference>
<proteinExistence type="predicted"/>
<evidence type="ECO:0000256" key="1">
    <source>
        <dbReference type="SAM" id="Phobius"/>
    </source>
</evidence>
<dbReference type="Gene3D" id="3.90.550.10">
    <property type="entry name" value="Spore Coat Polysaccharide Biosynthesis Protein SpsA, Chain A"/>
    <property type="match status" value="1"/>
</dbReference>
<accession>A0A1G2JQ72</accession>
<evidence type="ECO:0000313" key="4">
    <source>
        <dbReference type="Proteomes" id="UP000178935"/>
    </source>
</evidence>
<name>A0A1G2JQ72_9BACT</name>
<evidence type="ECO:0000259" key="2">
    <source>
        <dbReference type="Pfam" id="PF00535"/>
    </source>
</evidence>
<feature type="domain" description="Glycosyltransferase 2-like" evidence="2">
    <location>
        <begin position="6"/>
        <end position="176"/>
    </location>
</feature>
<dbReference type="InterPro" id="IPR029044">
    <property type="entry name" value="Nucleotide-diphossugar_trans"/>
</dbReference>
<gene>
    <name evidence="3" type="ORF">A2561_02600</name>
</gene>
<keyword evidence="1" id="KW-1133">Transmembrane helix</keyword>
<dbReference type="EMBL" id="MHPU01000008">
    <property type="protein sequence ID" value="OGZ89297.1"/>
    <property type="molecule type" value="Genomic_DNA"/>
</dbReference>
<dbReference type="PANTHER" id="PTHR22916">
    <property type="entry name" value="GLYCOSYLTRANSFERASE"/>
    <property type="match status" value="1"/>
</dbReference>
<keyword evidence="1" id="KW-0812">Transmembrane</keyword>
<dbReference type="AlphaFoldDB" id="A0A1G2JQ72"/>
<feature type="transmembrane region" description="Helical" evidence="1">
    <location>
        <begin position="264"/>
        <end position="283"/>
    </location>
</feature>
<reference evidence="3 4" key="1">
    <citation type="journal article" date="2016" name="Nat. Commun.">
        <title>Thousands of microbial genomes shed light on interconnected biogeochemical processes in an aquifer system.</title>
        <authorList>
            <person name="Anantharaman K."/>
            <person name="Brown C.T."/>
            <person name="Hug L.A."/>
            <person name="Sharon I."/>
            <person name="Castelle C.J."/>
            <person name="Probst A.J."/>
            <person name="Thomas B.C."/>
            <person name="Singh A."/>
            <person name="Wilkins M.J."/>
            <person name="Karaoz U."/>
            <person name="Brodie E.L."/>
            <person name="Williams K.H."/>
            <person name="Hubbard S.S."/>
            <person name="Banfield J.F."/>
        </authorList>
    </citation>
    <scope>NUCLEOTIDE SEQUENCE [LARGE SCALE GENOMIC DNA]</scope>
</reference>
<dbReference type="SUPFAM" id="SSF53448">
    <property type="entry name" value="Nucleotide-diphospho-sugar transferases"/>
    <property type="match status" value="1"/>
</dbReference>
<protein>
    <recommendedName>
        <fullName evidence="2">Glycosyltransferase 2-like domain-containing protein</fullName>
    </recommendedName>
</protein>
<dbReference type="InterPro" id="IPR001173">
    <property type="entry name" value="Glyco_trans_2-like"/>
</dbReference>